<gene>
    <name evidence="1" type="ORF">M0R45_002611</name>
</gene>
<accession>A0AAW1VQE9</accession>
<dbReference type="EMBL" id="JBEDUW010000063">
    <property type="protein sequence ID" value="KAK9906319.1"/>
    <property type="molecule type" value="Genomic_DNA"/>
</dbReference>
<sequence length="166" mass="17461">MDEDPKPPPPSQAVGVASASHIFSPLCYLFLHHKTHKPTASPFHNQTRSHSDPLYSNLQTAKPIHKSNPRITKSATVASALTVNPDAVVNPGVSTVATSIPAQPAVIFSALYFFSLSDQFQAPPLLPSPPCPEASPSPPPTAPSLLLARVITQATAQIGAAQFTSP</sequence>
<name>A0AAW1VQE9_RUBAR</name>
<proteinExistence type="predicted"/>
<organism evidence="1 2">
    <name type="scientific">Rubus argutus</name>
    <name type="common">Southern blackberry</name>
    <dbReference type="NCBI Taxonomy" id="59490"/>
    <lineage>
        <taxon>Eukaryota</taxon>
        <taxon>Viridiplantae</taxon>
        <taxon>Streptophyta</taxon>
        <taxon>Embryophyta</taxon>
        <taxon>Tracheophyta</taxon>
        <taxon>Spermatophyta</taxon>
        <taxon>Magnoliopsida</taxon>
        <taxon>eudicotyledons</taxon>
        <taxon>Gunneridae</taxon>
        <taxon>Pentapetalae</taxon>
        <taxon>rosids</taxon>
        <taxon>fabids</taxon>
        <taxon>Rosales</taxon>
        <taxon>Rosaceae</taxon>
        <taxon>Rosoideae</taxon>
        <taxon>Rosoideae incertae sedis</taxon>
        <taxon>Rubus</taxon>
    </lineage>
</organism>
<dbReference type="Proteomes" id="UP001457282">
    <property type="component" value="Unassembled WGS sequence"/>
</dbReference>
<comment type="caution">
    <text evidence="1">The sequence shown here is derived from an EMBL/GenBank/DDBJ whole genome shotgun (WGS) entry which is preliminary data.</text>
</comment>
<keyword evidence="2" id="KW-1185">Reference proteome</keyword>
<reference evidence="1 2" key="1">
    <citation type="journal article" date="2023" name="G3 (Bethesda)">
        <title>A chromosome-length genome assembly and annotation of blackberry (Rubus argutus, cv. 'Hillquist').</title>
        <authorList>
            <person name="Bruna T."/>
            <person name="Aryal R."/>
            <person name="Dudchenko O."/>
            <person name="Sargent D.J."/>
            <person name="Mead D."/>
            <person name="Buti M."/>
            <person name="Cavallini A."/>
            <person name="Hytonen T."/>
            <person name="Andres J."/>
            <person name="Pham M."/>
            <person name="Weisz D."/>
            <person name="Mascagni F."/>
            <person name="Usai G."/>
            <person name="Natali L."/>
            <person name="Bassil N."/>
            <person name="Fernandez G.E."/>
            <person name="Lomsadze A."/>
            <person name="Armour M."/>
            <person name="Olukolu B."/>
            <person name="Poorten T."/>
            <person name="Britton C."/>
            <person name="Davik J."/>
            <person name="Ashrafi H."/>
            <person name="Aiden E.L."/>
            <person name="Borodovsky M."/>
            <person name="Worthington M."/>
        </authorList>
    </citation>
    <scope>NUCLEOTIDE SEQUENCE [LARGE SCALE GENOMIC DNA]</scope>
    <source>
        <strain evidence="1">PI 553951</strain>
    </source>
</reference>
<evidence type="ECO:0000313" key="1">
    <source>
        <dbReference type="EMBL" id="KAK9906319.1"/>
    </source>
</evidence>
<evidence type="ECO:0000313" key="2">
    <source>
        <dbReference type="Proteomes" id="UP001457282"/>
    </source>
</evidence>
<dbReference type="AlphaFoldDB" id="A0AAW1VQE9"/>
<protein>
    <submittedName>
        <fullName evidence="1">Uncharacterized protein</fullName>
    </submittedName>
</protein>